<name>A0A2U7UE82_9VIRU</name>
<dbReference type="RefSeq" id="YP_009482668.1">
    <property type="nucleotide sequence ID" value="NC_037666.1"/>
</dbReference>
<sequence length="296" mass="32673">MPSPYAWRCPVPLPSTPPRMVASGAPRLVDHVVTQSFDLERDRPLDAACPLETLTRLVITRCSAVNVDRYLDANPRADVWIVPALVRDDPSVVLSLLLGRHCARTSNVAPRLIWESIGRYGAVHTLAALLARLDSGDDTDTTKRLTDGLPHYMLCCAKYAAREARTDVLDVVFSQCVGSRHHTPVWPDVYLFLAWAQHGGPPTLRRVVAEARRQDNAALIDPLRVARNMQCVGPRLVGPVLEWLWTELGLFGDSCRAADRIAAIAQSTLITHDPTAAVRIMKHYAREPVAVESVVS</sequence>
<gene>
    <name evidence="1" type="ORF">pneo_cds_1058</name>
</gene>
<dbReference type="KEGG" id="vg:36843378"/>
<dbReference type="GeneID" id="36843378"/>
<evidence type="ECO:0000313" key="1">
    <source>
        <dbReference type="EMBL" id="AVK76665.1"/>
    </source>
</evidence>
<proteinExistence type="predicted"/>
<protein>
    <submittedName>
        <fullName evidence="1">Uncharacterized protein</fullName>
    </submittedName>
</protein>
<accession>A0A2U7UE82</accession>
<dbReference type="Proteomes" id="UP000249287">
    <property type="component" value="Segment"/>
</dbReference>
<organism evidence="1">
    <name type="scientific">Pandoravirus neocaledonia</name>
    <dbReference type="NCBI Taxonomy" id="2107708"/>
    <lineage>
        <taxon>Viruses</taxon>
        <taxon>Pandoravirus</taxon>
    </lineage>
</organism>
<reference evidence="1" key="1">
    <citation type="journal article" date="2018" name="Nat. Commun.">
        <title>Diversity and evolution of the emerging Pandoraviridae family.</title>
        <authorList>
            <person name="Legendre M."/>
            <person name="Fabre E."/>
            <person name="Poirot O."/>
            <person name="Jeudy S."/>
            <person name="Lartigue A."/>
            <person name="Alempic J.M."/>
            <person name="Beucher L."/>
            <person name="Philippe N."/>
            <person name="Bertaux L."/>
            <person name="Christo-Foroux E."/>
            <person name="Labadie K."/>
            <person name="Coute Y."/>
            <person name="Abergel C."/>
            <person name="Claverie J.M."/>
        </authorList>
    </citation>
    <scope>NUCLEOTIDE SEQUENCE [LARGE SCALE GENOMIC DNA]</scope>
    <source>
        <strain evidence="1">Neocaledonia</strain>
    </source>
</reference>
<dbReference type="EMBL" id="MG011690">
    <property type="protein sequence ID" value="AVK76665.1"/>
    <property type="molecule type" value="Genomic_DNA"/>
</dbReference>